<proteinExistence type="predicted"/>
<feature type="non-terminal residue" evidence="1">
    <location>
        <position position="1"/>
    </location>
</feature>
<dbReference type="SUPFAM" id="SSF51445">
    <property type="entry name" value="(Trans)glycosidases"/>
    <property type="match status" value="1"/>
</dbReference>
<evidence type="ECO:0000313" key="1">
    <source>
        <dbReference type="EMBL" id="AIA88438.1"/>
    </source>
</evidence>
<protein>
    <submittedName>
        <fullName evidence="1">CAZy families GH13 protein</fullName>
    </submittedName>
</protein>
<reference evidence="1" key="1">
    <citation type="journal article" date="2013" name="Environ. Microbiol.">
        <title>Seasonally variable intestinal metagenomes of the red palm weevil (Rhynchophorus ferrugineus).</title>
        <authorList>
            <person name="Jia S."/>
            <person name="Zhang X."/>
            <person name="Zhang G."/>
            <person name="Yin A."/>
            <person name="Zhang S."/>
            <person name="Li F."/>
            <person name="Wang L."/>
            <person name="Zhao D."/>
            <person name="Yun Q."/>
            <person name="Tala"/>
            <person name="Wang J."/>
            <person name="Sun G."/>
            <person name="Baabdullah M."/>
            <person name="Yu X."/>
            <person name="Hu S."/>
            <person name="Al-Mssallem I.S."/>
            <person name="Yu J."/>
        </authorList>
    </citation>
    <scope>NUCLEOTIDE SEQUENCE</scope>
</reference>
<dbReference type="Gene3D" id="1.10.10.470">
    <property type="entry name" value="Maltooligosyl trehalose synthase, domain 4"/>
    <property type="match status" value="1"/>
</dbReference>
<dbReference type="Gene3D" id="3.20.20.80">
    <property type="entry name" value="Glycosidases"/>
    <property type="match status" value="1"/>
</dbReference>
<dbReference type="AlphaFoldDB" id="A0A060BVL6"/>
<sequence>AGTRRRHRTGERAPTLPLERLLWTSALGAWPIDAERLGGFATKAMREAKVHTTWTDPDPAFEDAVGDFVTGVLADDAITSSLEGEARRLLVAGRAASLVLVTLAATALGSPDLYQGDETWNLSLVDPDNRRPVDHDHLASLLT</sequence>
<dbReference type="InterPro" id="IPR017853">
    <property type="entry name" value="GH"/>
</dbReference>
<accession>A0A060BVL6</accession>
<organism evidence="1">
    <name type="scientific">uncultured Frankia sp</name>
    <dbReference type="NCBI Taxonomy" id="181582"/>
    <lineage>
        <taxon>Bacteria</taxon>
        <taxon>Bacillati</taxon>
        <taxon>Actinomycetota</taxon>
        <taxon>Actinomycetes</taxon>
        <taxon>Frankiales</taxon>
        <taxon>Frankiaceae</taxon>
        <taxon>Frankia</taxon>
        <taxon>environmental samples</taxon>
    </lineage>
</organism>
<dbReference type="EMBL" id="KF121154">
    <property type="protein sequence ID" value="AIA88438.1"/>
    <property type="molecule type" value="Genomic_DNA"/>
</dbReference>
<dbReference type="InterPro" id="IPR013797">
    <property type="entry name" value="Maltooligo_trehalose_synth_4"/>
</dbReference>
<name>A0A060BVL6_9ACTN</name>
<feature type="non-terminal residue" evidence="1">
    <location>
        <position position="143"/>
    </location>
</feature>